<evidence type="ECO:0000256" key="1">
    <source>
        <dbReference type="ARBA" id="ARBA00006018"/>
    </source>
</evidence>
<dbReference type="EMBL" id="CP064782">
    <property type="protein sequence ID" value="QWT49315.1"/>
    <property type="molecule type" value="Genomic_DNA"/>
</dbReference>
<dbReference type="KEGG" id="aiq:Azoinq_01485"/>
<dbReference type="Proteomes" id="UP000683428">
    <property type="component" value="Chromosome"/>
</dbReference>
<dbReference type="GO" id="GO:0051604">
    <property type="term" value="P:protein maturation"/>
    <property type="evidence" value="ECO:0007669"/>
    <property type="project" value="TreeGrafter"/>
</dbReference>
<evidence type="ECO:0000313" key="2">
    <source>
        <dbReference type="EMBL" id="QWT49315.1"/>
    </source>
</evidence>
<dbReference type="InterPro" id="IPR001109">
    <property type="entry name" value="Hydrogenase_HupF/HypC"/>
</dbReference>
<sequence>MCLSIPMQVVEVEGDGEFAWVERGAGDQLRRERLNMMLVGPQPLGTWVLASLGLAKEVLDEESLKLIEDALQALADSLTGDYRPADHFADLA</sequence>
<dbReference type="GO" id="GO:0005506">
    <property type="term" value="F:iron ion binding"/>
    <property type="evidence" value="ECO:0007669"/>
    <property type="project" value="TreeGrafter"/>
</dbReference>
<dbReference type="PANTHER" id="PTHR35177:SF2">
    <property type="entry name" value="HYDROGENASE MATURATION FACTOR HYBG"/>
    <property type="match status" value="1"/>
</dbReference>
<dbReference type="PANTHER" id="PTHR35177">
    <property type="entry name" value="HYDROGENASE MATURATION FACTOR HYBG"/>
    <property type="match status" value="1"/>
</dbReference>
<dbReference type="Pfam" id="PF01455">
    <property type="entry name" value="HupF_HypC"/>
    <property type="match status" value="1"/>
</dbReference>
<organism evidence="2 3">
    <name type="scientific">Azospira inquinata</name>
    <dbReference type="NCBI Taxonomy" id="2785627"/>
    <lineage>
        <taxon>Bacteria</taxon>
        <taxon>Pseudomonadati</taxon>
        <taxon>Pseudomonadota</taxon>
        <taxon>Betaproteobacteria</taxon>
        <taxon>Rhodocyclales</taxon>
        <taxon>Rhodocyclaceae</taxon>
        <taxon>Azospira</taxon>
    </lineage>
</organism>
<gene>
    <name evidence="2" type="ORF">Azoinq_01485</name>
</gene>
<keyword evidence="3" id="KW-1185">Reference proteome</keyword>
<protein>
    <submittedName>
        <fullName evidence="2">HypC/HybG/HupF family hydrogenase formation chaperone</fullName>
    </submittedName>
</protein>
<dbReference type="GO" id="GO:1902670">
    <property type="term" value="F:carbon dioxide binding"/>
    <property type="evidence" value="ECO:0007669"/>
    <property type="project" value="TreeGrafter"/>
</dbReference>
<dbReference type="RefSeq" id="WP_216127504.1">
    <property type="nucleotide sequence ID" value="NZ_CP064782.1"/>
</dbReference>
<dbReference type="NCBIfam" id="TIGR00074">
    <property type="entry name" value="hypC_hupF"/>
    <property type="match status" value="1"/>
</dbReference>
<evidence type="ECO:0000313" key="3">
    <source>
        <dbReference type="Proteomes" id="UP000683428"/>
    </source>
</evidence>
<proteinExistence type="inferred from homology"/>
<name>A0A975SN01_9RHOO</name>
<reference evidence="2" key="1">
    <citation type="submission" date="2020-11" db="EMBL/GenBank/DDBJ databases">
        <title>Azospira inquinata sp. nov.</title>
        <authorList>
            <person name="Moe W.M."/>
            <person name="Mikes M.C."/>
        </authorList>
    </citation>
    <scope>NUCLEOTIDE SEQUENCE</scope>
    <source>
        <strain evidence="2">Azo-3</strain>
    </source>
</reference>
<accession>A0A975SN01</accession>
<comment type="similarity">
    <text evidence="1">Belongs to the HupF/HypC family.</text>
</comment>
<dbReference type="AlphaFoldDB" id="A0A975SN01"/>